<feature type="transmembrane region" description="Helical" evidence="1">
    <location>
        <begin position="94"/>
        <end position="115"/>
    </location>
</feature>
<reference evidence="2" key="1">
    <citation type="submission" date="2023-10" db="EMBL/GenBank/DDBJ databases">
        <authorList>
            <person name="Hackl T."/>
        </authorList>
    </citation>
    <scope>NUCLEOTIDE SEQUENCE</scope>
</reference>
<keyword evidence="1" id="KW-1133">Transmembrane helix</keyword>
<protein>
    <submittedName>
        <fullName evidence="2">Uu.00g048360.m01.CDS01</fullName>
    </submittedName>
</protein>
<accession>A0AAI8V6P1</accession>
<keyword evidence="1" id="KW-0812">Transmembrane</keyword>
<sequence>MWRDIATAQYYHGIKNVGSSEIAICGLAMGMDRYLFYIRQLHDTVTGDKAKLTGKTAEFYAYNVEALLALFWAGALAQSIYGLTDLDVYKRVRWATQVLMKAVAVLLPVLLMCLLQLDAVRRSFAAFLLVADACST</sequence>
<gene>
    <name evidence="2" type="ORF">KHLLAP_LOCUS2451</name>
</gene>
<evidence type="ECO:0000256" key="1">
    <source>
        <dbReference type="SAM" id="Phobius"/>
    </source>
</evidence>
<evidence type="ECO:0000313" key="2">
    <source>
        <dbReference type="EMBL" id="CAJ2501983.1"/>
    </source>
</evidence>
<proteinExistence type="predicted"/>
<feature type="transmembrane region" description="Helical" evidence="1">
    <location>
        <begin position="59"/>
        <end position="82"/>
    </location>
</feature>
<keyword evidence="3" id="KW-1185">Reference proteome</keyword>
<name>A0AAI8V6P1_9PEZI</name>
<keyword evidence="1" id="KW-0472">Membrane</keyword>
<dbReference type="AlphaFoldDB" id="A0AAI8V6P1"/>
<comment type="caution">
    <text evidence="2">The sequence shown here is derived from an EMBL/GenBank/DDBJ whole genome shotgun (WGS) entry which is preliminary data.</text>
</comment>
<evidence type="ECO:0000313" key="3">
    <source>
        <dbReference type="Proteomes" id="UP001295740"/>
    </source>
</evidence>
<organism evidence="2 3">
    <name type="scientific">Anthostomella pinea</name>
    <dbReference type="NCBI Taxonomy" id="933095"/>
    <lineage>
        <taxon>Eukaryota</taxon>
        <taxon>Fungi</taxon>
        <taxon>Dikarya</taxon>
        <taxon>Ascomycota</taxon>
        <taxon>Pezizomycotina</taxon>
        <taxon>Sordariomycetes</taxon>
        <taxon>Xylariomycetidae</taxon>
        <taxon>Xylariales</taxon>
        <taxon>Xylariaceae</taxon>
        <taxon>Anthostomella</taxon>
    </lineage>
</organism>
<dbReference type="Proteomes" id="UP001295740">
    <property type="component" value="Unassembled WGS sequence"/>
</dbReference>
<dbReference type="EMBL" id="CAUWAG010000003">
    <property type="protein sequence ID" value="CAJ2501983.1"/>
    <property type="molecule type" value="Genomic_DNA"/>
</dbReference>